<name>A0A318UCT2_9BACT</name>
<protein>
    <submittedName>
        <fullName evidence="2">Uncharacterized protein</fullName>
    </submittedName>
</protein>
<gene>
    <name evidence="2" type="ORF">BCF88_1033</name>
</gene>
<feature type="transmembrane region" description="Helical" evidence="1">
    <location>
        <begin position="12"/>
        <end position="30"/>
    </location>
</feature>
<proteinExistence type="predicted"/>
<evidence type="ECO:0000313" key="2">
    <source>
        <dbReference type="EMBL" id="PYF43579.1"/>
    </source>
</evidence>
<sequence length="52" mass="6171">MNSSLYKKNLYPMMFTAKMAAFFFMWIINFNKNINIKCLINNNILAEIFKTA</sequence>
<keyword evidence="1" id="KW-0812">Transmembrane</keyword>
<comment type="caution">
    <text evidence="2">The sequence shown here is derived from an EMBL/GenBank/DDBJ whole genome shotgun (WGS) entry which is preliminary data.</text>
</comment>
<dbReference type="Proteomes" id="UP000247715">
    <property type="component" value="Unassembled WGS sequence"/>
</dbReference>
<evidence type="ECO:0000256" key="1">
    <source>
        <dbReference type="SAM" id="Phobius"/>
    </source>
</evidence>
<evidence type="ECO:0000313" key="3">
    <source>
        <dbReference type="Proteomes" id="UP000247715"/>
    </source>
</evidence>
<keyword evidence="1" id="KW-0472">Membrane</keyword>
<dbReference type="EMBL" id="QKLP01000003">
    <property type="protein sequence ID" value="PYF43579.1"/>
    <property type="molecule type" value="Genomic_DNA"/>
</dbReference>
<accession>A0A318UCT2</accession>
<organism evidence="2 3">
    <name type="scientific">Metamycoplasma alkalescens</name>
    <dbReference type="NCBI Taxonomy" id="45363"/>
    <lineage>
        <taxon>Bacteria</taxon>
        <taxon>Bacillati</taxon>
        <taxon>Mycoplasmatota</taxon>
        <taxon>Mycoplasmoidales</taxon>
        <taxon>Metamycoplasmataceae</taxon>
        <taxon>Metamycoplasma</taxon>
    </lineage>
</organism>
<dbReference type="AlphaFoldDB" id="A0A318UCT2"/>
<reference evidence="2 3" key="1">
    <citation type="submission" date="2018-06" db="EMBL/GenBank/DDBJ databases">
        <title>Genomic Encyclopedia of Archaeal and Bacterial Type Strains, Phase II (KMG-II): from individual species to whole genera.</title>
        <authorList>
            <person name="Goeker M."/>
        </authorList>
    </citation>
    <scope>NUCLEOTIDE SEQUENCE [LARGE SCALE GENOMIC DNA]</scope>
    <source>
        <strain evidence="2 3">ATCC 29103</strain>
    </source>
</reference>
<keyword evidence="1" id="KW-1133">Transmembrane helix</keyword>